<dbReference type="RefSeq" id="WP_209979354.1">
    <property type="nucleotide sequence ID" value="NZ_JAGGLB010000054.1"/>
</dbReference>
<organism evidence="5 6">
    <name type="scientific">Paenibacillus eucommiae</name>
    <dbReference type="NCBI Taxonomy" id="1355755"/>
    <lineage>
        <taxon>Bacteria</taxon>
        <taxon>Bacillati</taxon>
        <taxon>Bacillota</taxon>
        <taxon>Bacilli</taxon>
        <taxon>Bacillales</taxon>
        <taxon>Paenibacillaceae</taxon>
        <taxon>Paenibacillus</taxon>
    </lineage>
</organism>
<evidence type="ECO:0000256" key="1">
    <source>
        <dbReference type="ARBA" id="ARBA00005568"/>
    </source>
</evidence>
<evidence type="ECO:0000313" key="6">
    <source>
        <dbReference type="Proteomes" id="UP001519287"/>
    </source>
</evidence>
<dbReference type="EMBL" id="JAGGLB010000054">
    <property type="protein sequence ID" value="MBP1996679.1"/>
    <property type="molecule type" value="Genomic_DNA"/>
</dbReference>
<evidence type="ECO:0000259" key="4">
    <source>
        <dbReference type="Pfam" id="PF03328"/>
    </source>
</evidence>
<dbReference type="InterPro" id="IPR040442">
    <property type="entry name" value="Pyrv_kinase-like_dom_sf"/>
</dbReference>
<sequence length="252" mass="28478">MLNGTYEKLKQRSKVFGTTISHFSWTGVVPLLKKRNIDFVIIELEHNFFDWRDMEGLLRTSNTVALTAFVRITELAYNQVSKVLDLGANGIIIPRIETVAELERAVDMMRLPPRGRKGVGGYDFSGDDLLNKLANYNMEKMIIIQMENPTAIANLGAMLDMKEVAGVIVGPYDLSVSMEIPGQLQHPRFIQAVNDVIEICGKYQVSCGMYMGSSADMKYWRERGMNIIWSGSDIDFYVKGYHALCDTVEQMD</sequence>
<reference evidence="5 6" key="1">
    <citation type="submission" date="2021-03" db="EMBL/GenBank/DDBJ databases">
        <title>Genomic Encyclopedia of Type Strains, Phase IV (KMG-IV): sequencing the most valuable type-strain genomes for metagenomic binning, comparative biology and taxonomic classification.</title>
        <authorList>
            <person name="Goeker M."/>
        </authorList>
    </citation>
    <scope>NUCLEOTIDE SEQUENCE [LARGE SCALE GENOMIC DNA]</scope>
    <source>
        <strain evidence="5 6">DSM 26048</strain>
    </source>
</reference>
<dbReference type="Pfam" id="PF03328">
    <property type="entry name" value="HpcH_HpaI"/>
    <property type="match status" value="1"/>
</dbReference>
<keyword evidence="3" id="KW-0456">Lyase</keyword>
<evidence type="ECO:0000313" key="5">
    <source>
        <dbReference type="EMBL" id="MBP1996679.1"/>
    </source>
</evidence>
<dbReference type="Gene3D" id="3.20.20.60">
    <property type="entry name" value="Phosphoenolpyruvate-binding domains"/>
    <property type="match status" value="1"/>
</dbReference>
<dbReference type="PANTHER" id="PTHR30502:SF0">
    <property type="entry name" value="PHOSPHOENOLPYRUVATE CARBOXYLASE FAMILY PROTEIN"/>
    <property type="match status" value="1"/>
</dbReference>
<gene>
    <name evidence="5" type="ORF">J2Z66_008327</name>
</gene>
<dbReference type="InterPro" id="IPR005000">
    <property type="entry name" value="Aldolase/citrate-lyase_domain"/>
</dbReference>
<proteinExistence type="inferred from homology"/>
<evidence type="ECO:0000256" key="3">
    <source>
        <dbReference type="ARBA" id="ARBA00023239"/>
    </source>
</evidence>
<keyword evidence="2" id="KW-0479">Metal-binding</keyword>
<keyword evidence="6" id="KW-1185">Reference proteome</keyword>
<feature type="domain" description="HpcH/HpaI aldolase/citrate lyase" evidence="4">
    <location>
        <begin position="36"/>
        <end position="235"/>
    </location>
</feature>
<dbReference type="Proteomes" id="UP001519287">
    <property type="component" value="Unassembled WGS sequence"/>
</dbReference>
<dbReference type="SUPFAM" id="SSF51621">
    <property type="entry name" value="Phosphoenolpyruvate/pyruvate domain"/>
    <property type="match status" value="1"/>
</dbReference>
<protein>
    <submittedName>
        <fullName evidence="5">2-keto-3-deoxy-L-rhamnonate aldolase RhmA</fullName>
    </submittedName>
</protein>
<dbReference type="InterPro" id="IPR050251">
    <property type="entry name" value="HpcH-HpaI_aldolase"/>
</dbReference>
<comment type="similarity">
    <text evidence="1">Belongs to the HpcH/HpaI aldolase family.</text>
</comment>
<evidence type="ECO:0000256" key="2">
    <source>
        <dbReference type="ARBA" id="ARBA00022723"/>
    </source>
</evidence>
<accession>A0ABS4JA07</accession>
<dbReference type="PANTHER" id="PTHR30502">
    <property type="entry name" value="2-KETO-3-DEOXY-L-RHAMNONATE ALDOLASE"/>
    <property type="match status" value="1"/>
</dbReference>
<name>A0ABS4JA07_9BACL</name>
<comment type="caution">
    <text evidence="5">The sequence shown here is derived from an EMBL/GenBank/DDBJ whole genome shotgun (WGS) entry which is preliminary data.</text>
</comment>
<dbReference type="InterPro" id="IPR015813">
    <property type="entry name" value="Pyrv/PenolPyrv_kinase-like_dom"/>
</dbReference>